<dbReference type="Proteomes" id="UP000595437">
    <property type="component" value="Chromosome 9"/>
</dbReference>
<reference evidence="3" key="1">
    <citation type="submission" date="2021-01" db="EMBL/GenBank/DDBJ databases">
        <title>Caligus Genome Assembly.</title>
        <authorList>
            <person name="Gallardo-Escarate C."/>
        </authorList>
    </citation>
    <scope>NUCLEOTIDE SEQUENCE [LARGE SCALE GENOMIC DNA]</scope>
</reference>
<name>A0A7T8JYW4_CALRO</name>
<sequence>YMKLSSQNEECNNTPSYSGQNVDEQNCPQIPVQMREDAMKLLEDLDPSFPGIMAAFQIEDSSLFPASAFISSVKDILKPIKYWRYVAKNTELVPLMEF</sequence>
<accession>A0A7T8JYW4</accession>
<feature type="region of interest" description="Disordered" evidence="1">
    <location>
        <begin position="1"/>
        <end position="26"/>
    </location>
</feature>
<evidence type="ECO:0000256" key="1">
    <source>
        <dbReference type="SAM" id="MobiDB-lite"/>
    </source>
</evidence>
<keyword evidence="3" id="KW-1185">Reference proteome</keyword>
<organism evidence="2 3">
    <name type="scientific">Caligus rogercresseyi</name>
    <name type="common">Sea louse</name>
    <dbReference type="NCBI Taxonomy" id="217165"/>
    <lineage>
        <taxon>Eukaryota</taxon>
        <taxon>Metazoa</taxon>
        <taxon>Ecdysozoa</taxon>
        <taxon>Arthropoda</taxon>
        <taxon>Crustacea</taxon>
        <taxon>Multicrustacea</taxon>
        <taxon>Hexanauplia</taxon>
        <taxon>Copepoda</taxon>
        <taxon>Siphonostomatoida</taxon>
        <taxon>Caligidae</taxon>
        <taxon>Caligus</taxon>
    </lineage>
</organism>
<dbReference type="EMBL" id="CP045898">
    <property type="protein sequence ID" value="QQP40283.1"/>
    <property type="molecule type" value="Genomic_DNA"/>
</dbReference>
<evidence type="ECO:0000313" key="2">
    <source>
        <dbReference type="EMBL" id="QQP40283.1"/>
    </source>
</evidence>
<gene>
    <name evidence="2" type="ORF">FKW44_014275</name>
</gene>
<evidence type="ECO:0000313" key="3">
    <source>
        <dbReference type="Proteomes" id="UP000595437"/>
    </source>
</evidence>
<feature type="non-terminal residue" evidence="2">
    <location>
        <position position="1"/>
    </location>
</feature>
<protein>
    <submittedName>
        <fullName evidence="2">Uncharacterized protein</fullName>
    </submittedName>
</protein>
<proteinExistence type="predicted"/>
<dbReference type="AlphaFoldDB" id="A0A7T8JYW4"/>